<sequence length="139" mass="15196">MGDATSVVTIFLDNMAPLALRGSCCFDWGVCFWICRPVVCYGMRVSTRLGARWSSLRRPLSMPQRLAEFSGYLLAVKVLATTNRWLTDPTTTRSLQLAASSPRLLAVRKASGVCSPYDIGGDAGVRLGHTRSQLLSRQG</sequence>
<organism evidence="1 2">
    <name type="scientific">Amanita muscaria (strain Koide BX008)</name>
    <dbReference type="NCBI Taxonomy" id="946122"/>
    <lineage>
        <taxon>Eukaryota</taxon>
        <taxon>Fungi</taxon>
        <taxon>Dikarya</taxon>
        <taxon>Basidiomycota</taxon>
        <taxon>Agaricomycotina</taxon>
        <taxon>Agaricomycetes</taxon>
        <taxon>Agaricomycetidae</taxon>
        <taxon>Agaricales</taxon>
        <taxon>Pluteineae</taxon>
        <taxon>Amanitaceae</taxon>
        <taxon>Amanita</taxon>
    </lineage>
</organism>
<dbReference type="EMBL" id="KN818318">
    <property type="protein sequence ID" value="KIL59294.1"/>
    <property type="molecule type" value="Genomic_DNA"/>
</dbReference>
<proteinExistence type="predicted"/>
<accession>A0A0C2SYR5</accession>
<gene>
    <name evidence="1" type="ORF">M378DRAFT_1012949</name>
</gene>
<dbReference type="HOGENOM" id="CLU_1844600_0_0_1"/>
<evidence type="ECO:0000313" key="1">
    <source>
        <dbReference type="EMBL" id="KIL59294.1"/>
    </source>
</evidence>
<dbReference type="Proteomes" id="UP000054549">
    <property type="component" value="Unassembled WGS sequence"/>
</dbReference>
<evidence type="ECO:0000313" key="2">
    <source>
        <dbReference type="Proteomes" id="UP000054549"/>
    </source>
</evidence>
<reference evidence="1 2" key="1">
    <citation type="submission" date="2014-04" db="EMBL/GenBank/DDBJ databases">
        <title>Evolutionary Origins and Diversification of the Mycorrhizal Mutualists.</title>
        <authorList>
            <consortium name="DOE Joint Genome Institute"/>
            <consortium name="Mycorrhizal Genomics Consortium"/>
            <person name="Kohler A."/>
            <person name="Kuo A."/>
            <person name="Nagy L.G."/>
            <person name="Floudas D."/>
            <person name="Copeland A."/>
            <person name="Barry K.W."/>
            <person name="Cichocki N."/>
            <person name="Veneault-Fourrey C."/>
            <person name="LaButti K."/>
            <person name="Lindquist E.A."/>
            <person name="Lipzen A."/>
            <person name="Lundell T."/>
            <person name="Morin E."/>
            <person name="Murat C."/>
            <person name="Riley R."/>
            <person name="Ohm R."/>
            <person name="Sun H."/>
            <person name="Tunlid A."/>
            <person name="Henrissat B."/>
            <person name="Grigoriev I.V."/>
            <person name="Hibbett D.S."/>
            <person name="Martin F."/>
        </authorList>
    </citation>
    <scope>NUCLEOTIDE SEQUENCE [LARGE SCALE GENOMIC DNA]</scope>
    <source>
        <strain evidence="1 2">Koide BX008</strain>
    </source>
</reference>
<name>A0A0C2SYR5_AMAMK</name>
<keyword evidence="2" id="KW-1185">Reference proteome</keyword>
<dbReference type="AlphaFoldDB" id="A0A0C2SYR5"/>
<dbReference type="InParanoid" id="A0A0C2SYR5"/>
<protein>
    <submittedName>
        <fullName evidence="1">Uncharacterized protein</fullName>
    </submittedName>
</protein>